<dbReference type="InterPro" id="IPR051962">
    <property type="entry name" value="Cuticlin"/>
</dbReference>
<dbReference type="GO" id="GO:0042302">
    <property type="term" value="F:structural constituent of cuticle"/>
    <property type="evidence" value="ECO:0007669"/>
    <property type="project" value="UniProtKB-KW"/>
</dbReference>
<comment type="subcellular location">
    <subcellularLocation>
        <location evidence="1">Cell membrane</location>
        <topology evidence="1">Single-pass type I membrane protein</topology>
    </subcellularLocation>
</comment>
<feature type="chain" id="PRO_5003265476" evidence="9">
    <location>
        <begin position="19"/>
        <end position="360"/>
    </location>
</feature>
<dbReference type="SMART" id="SM00241">
    <property type="entry name" value="ZP"/>
    <property type="match status" value="1"/>
</dbReference>
<feature type="signal peptide" evidence="9">
    <location>
        <begin position="1"/>
        <end position="18"/>
    </location>
</feature>
<evidence type="ECO:0000256" key="6">
    <source>
        <dbReference type="ARBA" id="ARBA00022989"/>
    </source>
</evidence>
<protein>
    <submittedName>
        <fullName evidence="11">Cuticlin-1</fullName>
    </submittedName>
</protein>
<evidence type="ECO:0000256" key="3">
    <source>
        <dbReference type="ARBA" id="ARBA00022475"/>
    </source>
</evidence>
<dbReference type="InterPro" id="IPR042235">
    <property type="entry name" value="ZP-C_dom"/>
</dbReference>
<dbReference type="AlphaFoldDB" id="F1L8I3"/>
<feature type="transmembrane region" description="Helical" evidence="8">
    <location>
        <begin position="326"/>
        <end position="347"/>
    </location>
</feature>
<dbReference type="PROSITE" id="PS51034">
    <property type="entry name" value="ZP_2"/>
    <property type="match status" value="1"/>
</dbReference>
<sequence>MPLQVLLVFLCVLSTIQSKVIGGPQIECSTNGVVIRLPMDEPFRGHIFIRGHYGDDQCHVDYRGKNETKPMIDISFDDCGMRRRRQTNPRGLSISSTLIVSFHPTFITYEDRAYQVECFYMEESRVVQSEFNVSPLQATEMILQPEMPICEYTVLSGGPEGDIIASLNLGDTIYHRWSCNYQKDGFYCMRLHTCTADDGQGNLQPIIDANGCSLDDGIFPQIQYIGDLTAGVLSKAFKFADHSNIFFQCQIALTLKEKHDNGKCPRSECSQSRRRRSLQFVEQTFDVAAAPVFVNEFVDVKYANSGDSIDDSNGSCRVIRNALACMIAVSVASICGCLCSIVSYLFWRRSEHIHKTNFLS</sequence>
<proteinExistence type="evidence at transcript level"/>
<organism evidence="11">
    <name type="scientific">Ascaris suum</name>
    <name type="common">Pig roundworm</name>
    <name type="synonym">Ascaris lumbricoides</name>
    <dbReference type="NCBI Taxonomy" id="6253"/>
    <lineage>
        <taxon>Eukaryota</taxon>
        <taxon>Metazoa</taxon>
        <taxon>Ecdysozoa</taxon>
        <taxon>Nematoda</taxon>
        <taxon>Chromadorea</taxon>
        <taxon>Rhabditida</taxon>
        <taxon>Spirurina</taxon>
        <taxon>Ascaridomorpha</taxon>
        <taxon>Ascaridoidea</taxon>
        <taxon>Ascarididae</taxon>
        <taxon>Ascaris</taxon>
    </lineage>
</organism>
<dbReference type="PANTHER" id="PTHR22907">
    <property type="entry name" value="GH04558P"/>
    <property type="match status" value="1"/>
</dbReference>
<dbReference type="PANTHER" id="PTHR22907:SF59">
    <property type="entry name" value="CUTICLIN-LIKE PROTEIN 19"/>
    <property type="match status" value="1"/>
</dbReference>
<evidence type="ECO:0000259" key="10">
    <source>
        <dbReference type="PROSITE" id="PS51034"/>
    </source>
</evidence>
<keyword evidence="2" id="KW-0193">Cuticle</keyword>
<dbReference type="Gene3D" id="2.60.40.4100">
    <property type="entry name" value="Zona pellucida, ZP-C domain"/>
    <property type="match status" value="1"/>
</dbReference>
<keyword evidence="3" id="KW-1003">Cell membrane</keyword>
<keyword evidence="6 8" id="KW-1133">Transmembrane helix</keyword>
<dbReference type="InterPro" id="IPR001507">
    <property type="entry name" value="ZP_dom"/>
</dbReference>
<evidence type="ECO:0000256" key="9">
    <source>
        <dbReference type="SAM" id="SignalP"/>
    </source>
</evidence>
<dbReference type="GO" id="GO:0005886">
    <property type="term" value="C:plasma membrane"/>
    <property type="evidence" value="ECO:0007669"/>
    <property type="project" value="UniProtKB-SubCell"/>
</dbReference>
<evidence type="ECO:0000256" key="7">
    <source>
        <dbReference type="ARBA" id="ARBA00023136"/>
    </source>
</evidence>
<evidence type="ECO:0000313" key="11">
    <source>
        <dbReference type="EMBL" id="ADY46437.1"/>
    </source>
</evidence>
<keyword evidence="5 9" id="KW-0732">Signal</keyword>
<evidence type="ECO:0000256" key="2">
    <source>
        <dbReference type="ARBA" id="ARBA00022460"/>
    </source>
</evidence>
<dbReference type="Pfam" id="PF25301">
    <property type="entry name" value="CUT_C"/>
    <property type="match status" value="1"/>
</dbReference>
<evidence type="ECO:0000256" key="1">
    <source>
        <dbReference type="ARBA" id="ARBA00004251"/>
    </source>
</evidence>
<reference evidence="11" key="1">
    <citation type="journal article" date="2011" name="Genome Res.">
        <title>Deep small RNA sequencing from the nematode Ascaris reveals conservation, functional diversification, and novel developmental profiles.</title>
        <authorList>
            <person name="Wang J."/>
            <person name="Czech B."/>
            <person name="Crunk A."/>
            <person name="Wallace A."/>
            <person name="Mitreva M."/>
            <person name="Hannon G.J."/>
            <person name="Davis R.E."/>
        </authorList>
    </citation>
    <scope>NUCLEOTIDE SEQUENCE</scope>
</reference>
<evidence type="ECO:0000256" key="4">
    <source>
        <dbReference type="ARBA" id="ARBA00022692"/>
    </source>
</evidence>
<dbReference type="EMBL" id="JI173809">
    <property type="protein sequence ID" value="ADY46437.1"/>
    <property type="molecule type" value="mRNA"/>
</dbReference>
<dbReference type="Pfam" id="PF25057">
    <property type="entry name" value="CUT_N"/>
    <property type="match status" value="1"/>
</dbReference>
<keyword evidence="4 8" id="KW-0812">Transmembrane</keyword>
<dbReference type="InterPro" id="IPR056953">
    <property type="entry name" value="CUT_N"/>
</dbReference>
<name>F1L8I3_ASCSU</name>
<accession>F1L8I3</accession>
<keyword evidence="7 8" id="KW-0472">Membrane</keyword>
<evidence type="ECO:0000256" key="8">
    <source>
        <dbReference type="SAM" id="Phobius"/>
    </source>
</evidence>
<evidence type="ECO:0000256" key="5">
    <source>
        <dbReference type="ARBA" id="ARBA00022729"/>
    </source>
</evidence>
<dbReference type="InterPro" id="IPR057475">
    <property type="entry name" value="CUT_C"/>
</dbReference>
<feature type="domain" description="ZP" evidence="10">
    <location>
        <begin position="27"/>
        <end position="271"/>
    </location>
</feature>